<organism evidence="1 2">
    <name type="scientific">Candidatus Staskawiczbacteria bacterium RIFOXYC1_FULL_38_18</name>
    <dbReference type="NCBI Taxonomy" id="1802229"/>
    <lineage>
        <taxon>Bacteria</taxon>
        <taxon>Candidatus Staskawicziibacteriota</taxon>
    </lineage>
</organism>
<protein>
    <submittedName>
        <fullName evidence="1">Uncharacterized protein</fullName>
    </submittedName>
</protein>
<comment type="caution">
    <text evidence="1">The sequence shown here is derived from an EMBL/GenBank/DDBJ whole genome shotgun (WGS) entry which is preliminary data.</text>
</comment>
<evidence type="ECO:0000313" key="1">
    <source>
        <dbReference type="EMBL" id="OGZ85294.1"/>
    </source>
</evidence>
<dbReference type="STRING" id="1802229.A2401_00980"/>
<dbReference type="AlphaFoldDB" id="A0A1G2JDU9"/>
<gene>
    <name evidence="1" type="ORF">A2401_00980</name>
</gene>
<proteinExistence type="predicted"/>
<accession>A0A1G2JDU9</accession>
<dbReference type="Proteomes" id="UP000177751">
    <property type="component" value="Unassembled WGS sequence"/>
</dbReference>
<name>A0A1G2JDU9_9BACT</name>
<reference evidence="1 2" key="1">
    <citation type="journal article" date="2016" name="Nat. Commun.">
        <title>Thousands of microbial genomes shed light on interconnected biogeochemical processes in an aquifer system.</title>
        <authorList>
            <person name="Anantharaman K."/>
            <person name="Brown C.T."/>
            <person name="Hug L.A."/>
            <person name="Sharon I."/>
            <person name="Castelle C.J."/>
            <person name="Probst A.J."/>
            <person name="Thomas B.C."/>
            <person name="Singh A."/>
            <person name="Wilkins M.J."/>
            <person name="Karaoz U."/>
            <person name="Brodie E.L."/>
            <person name="Williams K.H."/>
            <person name="Hubbard S.S."/>
            <person name="Banfield J.F."/>
        </authorList>
    </citation>
    <scope>NUCLEOTIDE SEQUENCE [LARGE SCALE GENOMIC DNA]</scope>
</reference>
<evidence type="ECO:0000313" key="2">
    <source>
        <dbReference type="Proteomes" id="UP000177751"/>
    </source>
</evidence>
<dbReference type="EMBL" id="MHPP01000004">
    <property type="protein sequence ID" value="OGZ85294.1"/>
    <property type="molecule type" value="Genomic_DNA"/>
</dbReference>
<sequence>MKALIKKTKKKSVKKTPKKISGREAIAHLSVFREGQNAVFEEKVSALVERLVNKIPKTAQEYFMGFWQMTERLVREGSLSYEKRHGEQKNLLKKIRVAWRGIVNVEVLPQKGTCYDLIVFRAI</sequence>